<proteinExistence type="predicted"/>
<reference evidence="1 2" key="1">
    <citation type="journal article" date="2020" name="Biotechnol. Biofuels">
        <title>New insights from the biogas microbiome by comprehensive genome-resolved metagenomics of nearly 1600 species originating from multiple anaerobic digesters.</title>
        <authorList>
            <person name="Campanaro S."/>
            <person name="Treu L."/>
            <person name="Rodriguez-R L.M."/>
            <person name="Kovalovszki A."/>
            <person name="Ziels R.M."/>
            <person name="Maus I."/>
            <person name="Zhu X."/>
            <person name="Kougias P.G."/>
            <person name="Basile A."/>
            <person name="Luo G."/>
            <person name="Schluter A."/>
            <person name="Konstantinidis K.T."/>
            <person name="Angelidaki I."/>
        </authorList>
    </citation>
    <scope>NUCLEOTIDE SEQUENCE [LARGE SCALE GENOMIC DNA]</scope>
    <source>
        <strain evidence="1">AS04akNAM_125</strain>
    </source>
</reference>
<protein>
    <submittedName>
        <fullName evidence="1">Uncharacterized protein</fullName>
    </submittedName>
</protein>
<dbReference type="EMBL" id="DULP01000013">
    <property type="protein sequence ID" value="HHW32669.1"/>
    <property type="molecule type" value="Genomic_DNA"/>
</dbReference>
<evidence type="ECO:0000313" key="1">
    <source>
        <dbReference type="EMBL" id="HHW32669.1"/>
    </source>
</evidence>
<dbReference type="Proteomes" id="UP000580830">
    <property type="component" value="Unassembled WGS sequence"/>
</dbReference>
<sequence>MDLRDAVEVAADAMDRVLECFRPGCKITLLVRTPGHPSRDFCLTDDDLSEVAAMIERRRAESAAAAQISVKPMEAPQ</sequence>
<organism evidence="1 2">
    <name type="scientific">Paracoccus solventivorans</name>
    <dbReference type="NCBI Taxonomy" id="53463"/>
    <lineage>
        <taxon>Bacteria</taxon>
        <taxon>Pseudomonadati</taxon>
        <taxon>Pseudomonadota</taxon>
        <taxon>Alphaproteobacteria</taxon>
        <taxon>Rhodobacterales</taxon>
        <taxon>Paracoccaceae</taxon>
        <taxon>Paracoccus</taxon>
    </lineage>
</organism>
<gene>
    <name evidence="1" type="ORF">GXX24_00790</name>
</gene>
<accession>A0A832QTV3</accession>
<evidence type="ECO:0000313" key="2">
    <source>
        <dbReference type="Proteomes" id="UP000580830"/>
    </source>
</evidence>
<name>A0A832QTV3_9RHOB</name>
<comment type="caution">
    <text evidence="1">The sequence shown here is derived from an EMBL/GenBank/DDBJ whole genome shotgun (WGS) entry which is preliminary data.</text>
</comment>
<dbReference type="RefSeq" id="WP_303728845.1">
    <property type="nucleotide sequence ID" value="NZ_DULP01000013.1"/>
</dbReference>
<dbReference type="AlphaFoldDB" id="A0A832QTV3"/>